<feature type="region of interest" description="Disordered" evidence="1">
    <location>
        <begin position="30"/>
        <end position="70"/>
    </location>
</feature>
<dbReference type="EMBL" id="JAENBO010000003">
    <property type="protein sequence ID" value="MBJ8326057.1"/>
    <property type="molecule type" value="Genomic_DNA"/>
</dbReference>
<feature type="compositionally biased region" description="Basic and acidic residues" evidence="1">
    <location>
        <begin position="208"/>
        <end position="221"/>
    </location>
</feature>
<feature type="compositionally biased region" description="Polar residues" evidence="1">
    <location>
        <begin position="222"/>
        <end position="240"/>
    </location>
</feature>
<dbReference type="RefSeq" id="WP_199575700.1">
    <property type="nucleotide sequence ID" value="NZ_JAENBO010000003.1"/>
</dbReference>
<name>A0ABS0ZJ96_9STRE</name>
<keyword evidence="2" id="KW-0812">Transmembrane</keyword>
<dbReference type="InterPro" id="IPR046698">
    <property type="entry name" value="PedC-like"/>
</dbReference>
<keyword evidence="2" id="KW-1133">Transmembrane helix</keyword>
<proteinExistence type="predicted"/>
<dbReference type="InterPro" id="IPR036249">
    <property type="entry name" value="Thioredoxin-like_sf"/>
</dbReference>
<evidence type="ECO:0000256" key="1">
    <source>
        <dbReference type="SAM" id="MobiDB-lite"/>
    </source>
</evidence>
<organism evidence="4 5">
    <name type="scientific">Streptococcus pacificus</name>
    <dbReference type="NCBI Taxonomy" id="2740577"/>
    <lineage>
        <taxon>Bacteria</taxon>
        <taxon>Bacillati</taxon>
        <taxon>Bacillota</taxon>
        <taxon>Bacilli</taxon>
        <taxon>Lactobacillales</taxon>
        <taxon>Streptococcaceae</taxon>
        <taxon>Streptococcus</taxon>
    </lineage>
</organism>
<evidence type="ECO:0000313" key="5">
    <source>
        <dbReference type="Proteomes" id="UP000653045"/>
    </source>
</evidence>
<keyword evidence="5" id="KW-1185">Reference proteome</keyword>
<feature type="chain" id="PRO_5045521402" evidence="3">
    <location>
        <begin position="27"/>
        <end position="324"/>
    </location>
</feature>
<feature type="transmembrane region" description="Helical" evidence="2">
    <location>
        <begin position="299"/>
        <end position="317"/>
    </location>
</feature>
<feature type="signal peptide" evidence="3">
    <location>
        <begin position="1"/>
        <end position="26"/>
    </location>
</feature>
<feature type="region of interest" description="Disordered" evidence="1">
    <location>
        <begin position="200"/>
        <end position="261"/>
    </location>
</feature>
<dbReference type="Gene3D" id="3.40.30.10">
    <property type="entry name" value="Glutaredoxin"/>
    <property type="match status" value="1"/>
</dbReference>
<sequence>MKKQILKSLLLSSAVIATLTATVVLADDIESTNNPNQSTTVVSDIPNSISESEKTEVEEATTTSDETEMESNAVEITVEEYAVNVADFKKITIEDVKSALTEDNLEHTLYFGRETCYYCRQFSPTLKEFNQLINGNLEYYDIDGEDFDEAAQELLFKTIGIPGTPTILYLKNGKPVSGWVGGGLDAQQLYDYLYLNKQPESPMEEDKEDKPDQLAENKEGTSSEPSKTIQNTIDDNIPNKNSKELNQSKESQSENNSDKKSFVETLTNEKQEYPKLIKQTLSHTEKSKMAELPKTNATSGIWLSFLGMMTLSVASFIKKQYKSN</sequence>
<comment type="caution">
    <text evidence="4">The sequence shown here is derived from an EMBL/GenBank/DDBJ whole genome shotgun (WGS) entry which is preliminary data.</text>
</comment>
<evidence type="ECO:0000256" key="3">
    <source>
        <dbReference type="SAM" id="SignalP"/>
    </source>
</evidence>
<evidence type="ECO:0000256" key="2">
    <source>
        <dbReference type="SAM" id="Phobius"/>
    </source>
</evidence>
<reference evidence="4 5" key="1">
    <citation type="journal article" date="2021" name="Int. J. Syst. Evol. Microbiol.">
        <title>Streptococcus vicugnae sp. nov., isolated from faeces of alpacas (Vicugna pacos) and cattle (Bos taurus), Streptococcus zalophi sp. nov., and Streptococcus pacificus sp. nov., isolated from respiratory tract of California sea lions (Zalophus californianus).</title>
        <authorList>
            <person name="Volokhov D.V."/>
            <person name="Zagorodnyaya T.A."/>
            <person name="Shen Z."/>
            <person name="Blom J."/>
            <person name="Furtak V.A."/>
            <person name="Eisenberg T."/>
            <person name="Fan P."/>
            <person name="Jeong K.C."/>
            <person name="Gao Y."/>
            <person name="Zhang S."/>
            <person name="Amselle M."/>
        </authorList>
    </citation>
    <scope>NUCLEOTIDE SEQUENCE [LARGE SCALE GENOMIC DNA]</scope>
    <source>
        <strain evidence="4 5">CSL7591</strain>
    </source>
</reference>
<feature type="compositionally biased region" description="Polar residues" evidence="1">
    <location>
        <begin position="31"/>
        <end position="50"/>
    </location>
</feature>
<protein>
    <submittedName>
        <fullName evidence="4">LPXTG cell wall anchor domain-containing protein</fullName>
    </submittedName>
</protein>
<keyword evidence="3" id="KW-0732">Signal</keyword>
<dbReference type="Proteomes" id="UP000653045">
    <property type="component" value="Unassembled WGS sequence"/>
</dbReference>
<keyword evidence="2" id="KW-0472">Membrane</keyword>
<accession>A0ABS0ZJ96</accession>
<dbReference type="Pfam" id="PF20207">
    <property type="entry name" value="DUF6568"/>
    <property type="match status" value="1"/>
</dbReference>
<dbReference type="SUPFAM" id="SSF52833">
    <property type="entry name" value="Thioredoxin-like"/>
    <property type="match status" value="1"/>
</dbReference>
<evidence type="ECO:0000313" key="4">
    <source>
        <dbReference type="EMBL" id="MBJ8326057.1"/>
    </source>
</evidence>
<gene>
    <name evidence="4" type="ORF">JHK62_05155</name>
</gene>
<dbReference type="NCBIfam" id="TIGR01167">
    <property type="entry name" value="LPXTG_anchor"/>
    <property type="match status" value="1"/>
</dbReference>
<dbReference type="CDD" id="cd02947">
    <property type="entry name" value="TRX_family"/>
    <property type="match status" value="1"/>
</dbReference>